<dbReference type="AlphaFoldDB" id="A0A3B0TBC1"/>
<dbReference type="InterPro" id="IPR014056">
    <property type="entry name" value="TypeIITA-like_toxin_pred"/>
</dbReference>
<gene>
    <name evidence="1" type="ORF">MNBD_ALPHA12-980</name>
</gene>
<dbReference type="PANTHER" id="PTHR41791">
    <property type="entry name" value="SSL7039 PROTEIN"/>
    <property type="match status" value="1"/>
</dbReference>
<proteinExistence type="predicted"/>
<dbReference type="NCBIfam" id="TIGR02683">
    <property type="entry name" value="upstrm_HI1419"/>
    <property type="match status" value="1"/>
</dbReference>
<evidence type="ECO:0000313" key="1">
    <source>
        <dbReference type="EMBL" id="VAW15931.1"/>
    </source>
</evidence>
<accession>A0A3B0TBC1</accession>
<dbReference type="InterPro" id="IPR009241">
    <property type="entry name" value="HigB-like"/>
</dbReference>
<reference evidence="1" key="1">
    <citation type="submission" date="2018-06" db="EMBL/GenBank/DDBJ databases">
        <authorList>
            <person name="Zhirakovskaya E."/>
        </authorList>
    </citation>
    <scope>NUCLEOTIDE SEQUENCE</scope>
</reference>
<name>A0A3B0TBC1_9ZZZZ</name>
<dbReference type="PIRSF" id="PIRSF028744">
    <property type="entry name" value="Addict_mod_HI1419"/>
    <property type="match status" value="1"/>
</dbReference>
<dbReference type="PANTHER" id="PTHR41791:SF1">
    <property type="entry name" value="SSL7039 PROTEIN"/>
    <property type="match status" value="1"/>
</dbReference>
<protein>
    <submittedName>
        <fullName evidence="1">FIG022160: hypothetical toxin</fullName>
    </submittedName>
</protein>
<sequence>MKLLEYQTTDGVSPFAKWYNSLDAVAAAKITVALTRMEQGNLSNAKSVGAGVLEFRINFGAGYRVYFGRDGETIIILLAGGTKKRQQNDIENAKSHWLDYKLRKKKG</sequence>
<dbReference type="EMBL" id="UOEO01000040">
    <property type="protein sequence ID" value="VAW15931.1"/>
    <property type="molecule type" value="Genomic_DNA"/>
</dbReference>
<organism evidence="1">
    <name type="scientific">hydrothermal vent metagenome</name>
    <dbReference type="NCBI Taxonomy" id="652676"/>
    <lineage>
        <taxon>unclassified sequences</taxon>
        <taxon>metagenomes</taxon>
        <taxon>ecological metagenomes</taxon>
    </lineage>
</organism>
<dbReference type="Pfam" id="PF05973">
    <property type="entry name" value="Gp49"/>
    <property type="match status" value="1"/>
</dbReference>